<feature type="transmembrane region" description="Helical" evidence="3">
    <location>
        <begin position="172"/>
        <end position="193"/>
    </location>
</feature>
<keyword evidence="3" id="KW-0812">Transmembrane</keyword>
<feature type="transmembrane region" description="Helical" evidence="3">
    <location>
        <begin position="108"/>
        <end position="128"/>
    </location>
</feature>
<gene>
    <name evidence="4" type="ORF">GH975_00140</name>
</gene>
<dbReference type="InterPro" id="IPR000462">
    <property type="entry name" value="CDP-OH_P_trans"/>
</dbReference>
<dbReference type="KEGG" id="llp:GH975_00140"/>
<evidence type="ECO:0000256" key="3">
    <source>
        <dbReference type="SAM" id="Phobius"/>
    </source>
</evidence>
<dbReference type="EMBL" id="CP045871">
    <property type="protein sequence ID" value="QGG79048.1"/>
    <property type="molecule type" value="Genomic_DNA"/>
</dbReference>
<dbReference type="GO" id="GO:0016780">
    <property type="term" value="F:phosphotransferase activity, for other substituted phosphate groups"/>
    <property type="evidence" value="ECO:0007669"/>
    <property type="project" value="InterPro"/>
</dbReference>
<dbReference type="GO" id="GO:0016020">
    <property type="term" value="C:membrane"/>
    <property type="evidence" value="ECO:0007669"/>
    <property type="project" value="InterPro"/>
</dbReference>
<protein>
    <submittedName>
        <fullName evidence="4">CDP-alcohol phosphatidyltransferase family protein</fullName>
    </submittedName>
</protein>
<dbReference type="Gene3D" id="1.20.120.1760">
    <property type="match status" value="1"/>
</dbReference>
<evidence type="ECO:0000256" key="2">
    <source>
        <dbReference type="RuleBase" id="RU003750"/>
    </source>
</evidence>
<keyword evidence="3" id="KW-0472">Membrane</keyword>
<evidence type="ECO:0000256" key="1">
    <source>
        <dbReference type="ARBA" id="ARBA00022679"/>
    </source>
</evidence>
<feature type="transmembrane region" description="Helical" evidence="3">
    <location>
        <begin position="81"/>
        <end position="102"/>
    </location>
</feature>
<evidence type="ECO:0000313" key="5">
    <source>
        <dbReference type="Proteomes" id="UP000388235"/>
    </source>
</evidence>
<accession>A0A5Q2Q5W7</accession>
<dbReference type="Proteomes" id="UP000388235">
    <property type="component" value="Chromosome"/>
</dbReference>
<proteinExistence type="inferred from homology"/>
<dbReference type="Pfam" id="PF01066">
    <property type="entry name" value="CDP-OH_P_transf"/>
    <property type="match status" value="1"/>
</dbReference>
<feature type="transmembrane region" description="Helical" evidence="3">
    <location>
        <begin position="148"/>
        <end position="166"/>
    </location>
</feature>
<keyword evidence="5" id="KW-1185">Reference proteome</keyword>
<comment type="similarity">
    <text evidence="2">Belongs to the CDP-alcohol phosphatidyltransferase class-I family.</text>
</comment>
<dbReference type="OrthoDB" id="9790577at2"/>
<dbReference type="InterPro" id="IPR043130">
    <property type="entry name" value="CDP-OH_PTrfase_TM_dom"/>
</dbReference>
<sequence>MLDKHLVPHLVAPLNAVARQLNARGVRADQVTWAGFVLGLACVVALAMNAFDLALGLLVANRVADGVDGALARMQTPTDAGAFLDICLDFVFYALFPIGFALADPANALAAAVLIASFVGTGASFLAFAKFAEARGIQHPNFAYKGLYYLNGLAEGTETIACFVLMCLLPQHFVLLAGIFATICIVTAVNRIVGGWRSLRD</sequence>
<keyword evidence="1 2" id="KW-0808">Transferase</keyword>
<name>A0A5Q2Q5W7_9GAMM</name>
<organism evidence="4 5">
    <name type="scientific">Litorivicinus lipolyticus</name>
    <dbReference type="NCBI Taxonomy" id="418701"/>
    <lineage>
        <taxon>Bacteria</taxon>
        <taxon>Pseudomonadati</taxon>
        <taxon>Pseudomonadota</taxon>
        <taxon>Gammaproteobacteria</taxon>
        <taxon>Oceanospirillales</taxon>
        <taxon>Litorivicinaceae</taxon>
        <taxon>Litorivicinus</taxon>
    </lineage>
</organism>
<dbReference type="RefSeq" id="WP_153712552.1">
    <property type="nucleotide sequence ID" value="NZ_CP045871.1"/>
</dbReference>
<feature type="transmembrane region" description="Helical" evidence="3">
    <location>
        <begin position="33"/>
        <end position="60"/>
    </location>
</feature>
<dbReference type="InterPro" id="IPR048254">
    <property type="entry name" value="CDP_ALCOHOL_P_TRANSF_CS"/>
</dbReference>
<dbReference type="PROSITE" id="PS00379">
    <property type="entry name" value="CDP_ALCOHOL_P_TRANSF"/>
    <property type="match status" value="1"/>
</dbReference>
<keyword evidence="3" id="KW-1133">Transmembrane helix</keyword>
<reference evidence="4 5" key="1">
    <citation type="submission" date="2019-11" db="EMBL/GenBank/DDBJ databases">
        <authorList>
            <person name="Khan S.A."/>
            <person name="Jeon C.O."/>
            <person name="Chun B.H."/>
        </authorList>
    </citation>
    <scope>NUCLEOTIDE SEQUENCE [LARGE SCALE GENOMIC DNA]</scope>
    <source>
        <strain evidence="4 5">IMCC 1097</strain>
    </source>
</reference>
<dbReference type="AlphaFoldDB" id="A0A5Q2Q5W7"/>
<evidence type="ECO:0000313" key="4">
    <source>
        <dbReference type="EMBL" id="QGG79048.1"/>
    </source>
</evidence>
<dbReference type="GO" id="GO:0008654">
    <property type="term" value="P:phospholipid biosynthetic process"/>
    <property type="evidence" value="ECO:0007669"/>
    <property type="project" value="InterPro"/>
</dbReference>